<organism evidence="1 2">
    <name type="scientific">Brevundimonas lenta</name>
    <dbReference type="NCBI Taxonomy" id="424796"/>
    <lineage>
        <taxon>Bacteria</taxon>
        <taxon>Pseudomonadati</taxon>
        <taxon>Pseudomonadota</taxon>
        <taxon>Alphaproteobacteria</taxon>
        <taxon>Caulobacterales</taxon>
        <taxon>Caulobacteraceae</taxon>
        <taxon>Brevundimonas</taxon>
    </lineage>
</organism>
<comment type="caution">
    <text evidence="1">The sequence shown here is derived from an EMBL/GenBank/DDBJ whole genome shotgun (WGS) entry which is preliminary data.</text>
</comment>
<dbReference type="Proteomes" id="UP000529946">
    <property type="component" value="Unassembled WGS sequence"/>
</dbReference>
<evidence type="ECO:0000313" key="2">
    <source>
        <dbReference type="Proteomes" id="UP000529946"/>
    </source>
</evidence>
<dbReference type="AlphaFoldDB" id="A0A7W6JBA9"/>
<gene>
    <name evidence="1" type="ORF">GGR12_000793</name>
</gene>
<proteinExistence type="predicted"/>
<dbReference type="RefSeq" id="WP_183203093.1">
    <property type="nucleotide sequence ID" value="NZ_BAAAER010000004.1"/>
</dbReference>
<dbReference type="EMBL" id="JACIDM010000001">
    <property type="protein sequence ID" value="MBB4081954.1"/>
    <property type="molecule type" value="Genomic_DNA"/>
</dbReference>
<keyword evidence="2" id="KW-1185">Reference proteome</keyword>
<evidence type="ECO:0000313" key="1">
    <source>
        <dbReference type="EMBL" id="MBB4081954.1"/>
    </source>
</evidence>
<name>A0A7W6JBA9_9CAUL</name>
<sequence>MSAHDQLVTAATRRAHEIMALPVEEREDRYAGMKTEHLATAGALGLPDDAVQELADQMERTIRRLVAIMEGGE</sequence>
<reference evidence="1 2" key="1">
    <citation type="submission" date="2020-08" db="EMBL/GenBank/DDBJ databases">
        <title>Genomic Encyclopedia of Type Strains, Phase IV (KMG-IV): sequencing the most valuable type-strain genomes for metagenomic binning, comparative biology and taxonomic classification.</title>
        <authorList>
            <person name="Goeker M."/>
        </authorList>
    </citation>
    <scope>NUCLEOTIDE SEQUENCE [LARGE SCALE GENOMIC DNA]</scope>
    <source>
        <strain evidence="1 2">DSM 23960</strain>
    </source>
</reference>
<accession>A0A7W6JBA9</accession>
<protein>
    <submittedName>
        <fullName evidence="1">Uncharacterized protein</fullName>
    </submittedName>
</protein>